<proteinExistence type="predicted"/>
<sequence>MTLLLSQWTDIKKKKIDGNKCENITSYNDIECCSSVYRVGKSCYTMVDDEVVDETEQLGCCLDFNVVFLLLLLFFFNFFQCDSHI</sequence>
<dbReference type="AlphaFoldDB" id="A0A0N4TGP5"/>
<feature type="transmembrane region" description="Helical" evidence="1">
    <location>
        <begin position="62"/>
        <end position="79"/>
    </location>
</feature>
<evidence type="ECO:0000313" key="2">
    <source>
        <dbReference type="EMBL" id="VDN88534.1"/>
    </source>
</evidence>
<protein>
    <submittedName>
        <fullName evidence="2 4">Uncharacterized protein</fullName>
    </submittedName>
</protein>
<dbReference type="Proteomes" id="UP000278627">
    <property type="component" value="Unassembled WGS sequence"/>
</dbReference>
<keyword evidence="3" id="KW-1185">Reference proteome</keyword>
<gene>
    <name evidence="2" type="ORF">BPAG_LOCUS7348</name>
</gene>
<name>A0A0N4TGP5_BRUPA</name>
<dbReference type="EMBL" id="UZAD01008191">
    <property type="protein sequence ID" value="VDN88534.1"/>
    <property type="molecule type" value="Genomic_DNA"/>
</dbReference>
<keyword evidence="1" id="KW-0472">Membrane</keyword>
<dbReference type="STRING" id="6280.A0A0N4TGP5"/>
<reference evidence="4" key="1">
    <citation type="submission" date="2017-02" db="UniProtKB">
        <authorList>
            <consortium name="WormBaseParasite"/>
        </authorList>
    </citation>
    <scope>IDENTIFICATION</scope>
</reference>
<evidence type="ECO:0000256" key="1">
    <source>
        <dbReference type="SAM" id="Phobius"/>
    </source>
</evidence>
<dbReference type="WBParaSite" id="BPAG_0000738301-mRNA-1">
    <property type="protein sequence ID" value="BPAG_0000738301-mRNA-1"/>
    <property type="gene ID" value="BPAG_0000738301"/>
</dbReference>
<evidence type="ECO:0000313" key="3">
    <source>
        <dbReference type="Proteomes" id="UP000278627"/>
    </source>
</evidence>
<keyword evidence="1" id="KW-0812">Transmembrane</keyword>
<accession>A0A0N4TGP5</accession>
<evidence type="ECO:0000313" key="4">
    <source>
        <dbReference type="WBParaSite" id="BPAG_0000738301-mRNA-1"/>
    </source>
</evidence>
<reference evidence="2 3" key="2">
    <citation type="submission" date="2018-11" db="EMBL/GenBank/DDBJ databases">
        <authorList>
            <consortium name="Pathogen Informatics"/>
        </authorList>
    </citation>
    <scope>NUCLEOTIDE SEQUENCE [LARGE SCALE GENOMIC DNA]</scope>
</reference>
<organism evidence="4">
    <name type="scientific">Brugia pahangi</name>
    <name type="common">Filarial nematode worm</name>
    <dbReference type="NCBI Taxonomy" id="6280"/>
    <lineage>
        <taxon>Eukaryota</taxon>
        <taxon>Metazoa</taxon>
        <taxon>Ecdysozoa</taxon>
        <taxon>Nematoda</taxon>
        <taxon>Chromadorea</taxon>
        <taxon>Rhabditida</taxon>
        <taxon>Spirurina</taxon>
        <taxon>Spiruromorpha</taxon>
        <taxon>Filarioidea</taxon>
        <taxon>Onchocercidae</taxon>
        <taxon>Brugia</taxon>
    </lineage>
</organism>
<keyword evidence="1" id="KW-1133">Transmembrane helix</keyword>